<accession>A0AAD8PJH2</accession>
<dbReference type="AlphaFoldDB" id="A0AAD8PJH2"/>
<gene>
    <name evidence="1" type="ORF">LY79DRAFT_120900</name>
</gene>
<dbReference type="RefSeq" id="XP_060407177.1">
    <property type="nucleotide sequence ID" value="XM_060550779.1"/>
</dbReference>
<dbReference type="EMBL" id="JAHLJV010000177">
    <property type="protein sequence ID" value="KAK1565927.1"/>
    <property type="molecule type" value="Genomic_DNA"/>
</dbReference>
<sequence length="154" mass="17945">MQHCGSDTRPTRTPSLLRFLMHTKNRQITIRMPFRSRAELERKQVSIYRLWRFRFPPSHLFGLSTTQHQRTSDHPASISQLLTLIMEFQLMAKFLASLVAAWVFARVLARRNYPQDASVTPGSPPPVLYSWIPYIGHIYHIATKGSNLYFSSLW</sequence>
<keyword evidence="2" id="KW-1185">Reference proteome</keyword>
<comment type="caution">
    <text evidence="1">The sequence shown here is derived from an EMBL/GenBank/DDBJ whole genome shotgun (WGS) entry which is preliminary data.</text>
</comment>
<evidence type="ECO:0000313" key="2">
    <source>
        <dbReference type="Proteomes" id="UP001230504"/>
    </source>
</evidence>
<dbReference type="Proteomes" id="UP001230504">
    <property type="component" value="Unassembled WGS sequence"/>
</dbReference>
<protein>
    <submittedName>
        <fullName evidence="1">Uncharacterized protein</fullName>
    </submittedName>
</protein>
<reference evidence="1" key="1">
    <citation type="submission" date="2021-06" db="EMBL/GenBank/DDBJ databases">
        <title>Comparative genomics, transcriptomics and evolutionary studies reveal genomic signatures of adaptation to plant cell wall in hemibiotrophic fungi.</title>
        <authorList>
            <consortium name="DOE Joint Genome Institute"/>
            <person name="Baroncelli R."/>
            <person name="Diaz J.F."/>
            <person name="Benocci T."/>
            <person name="Peng M."/>
            <person name="Battaglia E."/>
            <person name="Haridas S."/>
            <person name="Andreopoulos W."/>
            <person name="Labutti K."/>
            <person name="Pangilinan J."/>
            <person name="Floch G.L."/>
            <person name="Makela M.R."/>
            <person name="Henrissat B."/>
            <person name="Grigoriev I.V."/>
            <person name="Crouch J.A."/>
            <person name="De Vries R.P."/>
            <person name="Sukno S.A."/>
            <person name="Thon M.R."/>
        </authorList>
    </citation>
    <scope>NUCLEOTIDE SEQUENCE</scope>
    <source>
        <strain evidence="1">CBS 125086</strain>
    </source>
</reference>
<evidence type="ECO:0000313" key="1">
    <source>
        <dbReference type="EMBL" id="KAK1565927.1"/>
    </source>
</evidence>
<organism evidence="1 2">
    <name type="scientific">Colletotrichum navitas</name>
    <dbReference type="NCBI Taxonomy" id="681940"/>
    <lineage>
        <taxon>Eukaryota</taxon>
        <taxon>Fungi</taxon>
        <taxon>Dikarya</taxon>
        <taxon>Ascomycota</taxon>
        <taxon>Pezizomycotina</taxon>
        <taxon>Sordariomycetes</taxon>
        <taxon>Hypocreomycetidae</taxon>
        <taxon>Glomerellales</taxon>
        <taxon>Glomerellaceae</taxon>
        <taxon>Colletotrichum</taxon>
        <taxon>Colletotrichum graminicola species complex</taxon>
    </lineage>
</organism>
<dbReference type="GeneID" id="85435019"/>
<proteinExistence type="predicted"/>
<name>A0AAD8PJH2_9PEZI</name>